<feature type="signal peptide" evidence="1">
    <location>
        <begin position="1"/>
        <end position="22"/>
    </location>
</feature>
<dbReference type="STRING" id="121719.APZ00_03665"/>
<evidence type="ECO:0000313" key="2">
    <source>
        <dbReference type="EMBL" id="ALV26280.1"/>
    </source>
</evidence>
<organism evidence="2 3">
    <name type="scientific">Pannonibacter phragmitetus</name>
    <dbReference type="NCBI Taxonomy" id="121719"/>
    <lineage>
        <taxon>Bacteria</taxon>
        <taxon>Pseudomonadati</taxon>
        <taxon>Pseudomonadota</taxon>
        <taxon>Alphaproteobacteria</taxon>
        <taxon>Hyphomicrobiales</taxon>
        <taxon>Stappiaceae</taxon>
        <taxon>Pannonibacter</taxon>
    </lineage>
</organism>
<keyword evidence="1" id="KW-0732">Signal</keyword>
<dbReference type="Proteomes" id="UP000064921">
    <property type="component" value="Chromosome"/>
</dbReference>
<name>A0A0U3N0F6_9HYPH</name>
<evidence type="ECO:0000256" key="1">
    <source>
        <dbReference type="SAM" id="SignalP"/>
    </source>
</evidence>
<dbReference type="RefSeq" id="WP_058898084.1">
    <property type="nucleotide sequence ID" value="NZ_CP013068.1"/>
</dbReference>
<sequence length="148" mass="15899">MKPALVSITIVAFALSQASAGANEAEGMLLCHIVGVDNTVNNVYWLNGPAEAERKYAEAHALPYELESAPWTTKGATHPFNFVANIQGYIHAVYFDAKRGVEKNQDRLGGAFIYDIGLSANPDGSVAGEFVRGLLPDMVTCQQIDLDG</sequence>
<keyword evidence="3" id="KW-1185">Reference proteome</keyword>
<gene>
    <name evidence="2" type="ORF">APZ00_03665</name>
</gene>
<reference evidence="2 3" key="1">
    <citation type="submission" date="2015-10" db="EMBL/GenBank/DDBJ databases">
        <title>The world's first case of liver abscess caused by Pannonibacter phragmitetus.</title>
        <authorList>
            <person name="Ming D."/>
            <person name="Wang M."/>
            <person name="Zhou Y."/>
            <person name="Jiang T."/>
            <person name="Hu S."/>
        </authorList>
    </citation>
    <scope>NUCLEOTIDE SEQUENCE [LARGE SCALE GENOMIC DNA]</scope>
    <source>
        <strain evidence="2 3">31801</strain>
    </source>
</reference>
<protein>
    <submittedName>
        <fullName evidence="2">Uncharacterized protein</fullName>
    </submittedName>
</protein>
<proteinExistence type="predicted"/>
<dbReference type="AlphaFoldDB" id="A0A0U3N0F6"/>
<dbReference type="EMBL" id="CP013068">
    <property type="protein sequence ID" value="ALV26280.1"/>
    <property type="molecule type" value="Genomic_DNA"/>
</dbReference>
<feature type="chain" id="PRO_5006842287" evidence="1">
    <location>
        <begin position="23"/>
        <end position="148"/>
    </location>
</feature>
<accession>A0A0U3N0F6</accession>
<evidence type="ECO:0000313" key="3">
    <source>
        <dbReference type="Proteomes" id="UP000064921"/>
    </source>
</evidence>
<dbReference type="KEGG" id="pphr:APZ00_03665"/>